<dbReference type="SMART" id="SM00388">
    <property type="entry name" value="HisKA"/>
    <property type="match status" value="1"/>
</dbReference>
<dbReference type="InterPro" id="IPR035965">
    <property type="entry name" value="PAS-like_dom_sf"/>
</dbReference>
<feature type="transmembrane region" description="Helical" evidence="9">
    <location>
        <begin position="36"/>
        <end position="54"/>
    </location>
</feature>
<feature type="transmembrane region" description="Helical" evidence="9">
    <location>
        <begin position="117"/>
        <end position="135"/>
    </location>
</feature>
<dbReference type="PROSITE" id="PS50109">
    <property type="entry name" value="HIS_KIN"/>
    <property type="match status" value="1"/>
</dbReference>
<reference evidence="14 15" key="1">
    <citation type="submission" date="2021-12" db="EMBL/GenBank/DDBJ databases">
        <title>Genome seq of P8.</title>
        <authorList>
            <person name="Seo T."/>
        </authorList>
    </citation>
    <scope>NUCLEOTIDE SEQUENCE [LARGE SCALE GENOMIC DNA]</scope>
    <source>
        <strain evidence="14 15">P8</strain>
    </source>
</reference>
<dbReference type="SMART" id="SM00091">
    <property type="entry name" value="PAS"/>
    <property type="match status" value="2"/>
</dbReference>
<dbReference type="InterPro" id="IPR001610">
    <property type="entry name" value="PAC"/>
</dbReference>
<feature type="domain" description="PAC" evidence="13">
    <location>
        <begin position="280"/>
        <end position="335"/>
    </location>
</feature>
<feature type="domain" description="PAC" evidence="13">
    <location>
        <begin position="508"/>
        <end position="566"/>
    </location>
</feature>
<feature type="transmembrane region" description="Helical" evidence="9">
    <location>
        <begin position="66"/>
        <end position="85"/>
    </location>
</feature>
<keyword evidence="14" id="KW-0067">ATP-binding</keyword>
<dbReference type="EC" id="2.7.13.3" evidence="2"/>
<comment type="caution">
    <text evidence="14">The sequence shown here is derived from an EMBL/GenBank/DDBJ whole genome shotgun (WGS) entry which is preliminary data.</text>
</comment>
<dbReference type="CDD" id="cd00082">
    <property type="entry name" value="HisKA"/>
    <property type="match status" value="1"/>
</dbReference>
<dbReference type="Gene3D" id="1.10.287.130">
    <property type="match status" value="1"/>
</dbReference>
<keyword evidence="7" id="KW-0175">Coiled coil</keyword>
<dbReference type="InterPro" id="IPR003661">
    <property type="entry name" value="HisK_dim/P_dom"/>
</dbReference>
<dbReference type="CDD" id="cd00130">
    <property type="entry name" value="PAS"/>
    <property type="match status" value="1"/>
</dbReference>
<dbReference type="EMBL" id="JAJTWU010000005">
    <property type="protein sequence ID" value="MCE4555759.1"/>
    <property type="molecule type" value="Genomic_DNA"/>
</dbReference>
<dbReference type="SUPFAM" id="SSF52172">
    <property type="entry name" value="CheY-like"/>
    <property type="match status" value="1"/>
</dbReference>
<feature type="coiled-coil region" evidence="7">
    <location>
        <begin position="550"/>
        <end position="577"/>
    </location>
</feature>
<dbReference type="InterPro" id="IPR013656">
    <property type="entry name" value="PAS_4"/>
</dbReference>
<feature type="transmembrane region" description="Helical" evidence="9">
    <location>
        <begin position="142"/>
        <end position="164"/>
    </location>
</feature>
<evidence type="ECO:0000259" key="11">
    <source>
        <dbReference type="PROSITE" id="PS50110"/>
    </source>
</evidence>
<dbReference type="CDD" id="cd16922">
    <property type="entry name" value="HATPase_EvgS-ArcB-TorS-like"/>
    <property type="match status" value="1"/>
</dbReference>
<organism evidence="14 15">
    <name type="scientific">Pelomonas cellulosilytica</name>
    <dbReference type="NCBI Taxonomy" id="2906762"/>
    <lineage>
        <taxon>Bacteria</taxon>
        <taxon>Pseudomonadati</taxon>
        <taxon>Pseudomonadota</taxon>
        <taxon>Betaproteobacteria</taxon>
        <taxon>Burkholderiales</taxon>
        <taxon>Sphaerotilaceae</taxon>
        <taxon>Roseateles</taxon>
    </lineage>
</organism>
<evidence type="ECO:0000313" key="14">
    <source>
        <dbReference type="EMBL" id="MCE4555759.1"/>
    </source>
</evidence>
<keyword evidence="14" id="KW-0547">Nucleotide-binding</keyword>
<dbReference type="Proteomes" id="UP001200741">
    <property type="component" value="Unassembled WGS sequence"/>
</dbReference>
<gene>
    <name evidence="14" type="ORF">LXT13_15230</name>
</gene>
<dbReference type="InterPro" id="IPR000700">
    <property type="entry name" value="PAS-assoc_C"/>
</dbReference>
<name>A0ABS8XSQ4_9BURK</name>
<dbReference type="Gene3D" id="3.40.50.2300">
    <property type="match status" value="1"/>
</dbReference>
<dbReference type="InterPro" id="IPR000014">
    <property type="entry name" value="PAS"/>
</dbReference>
<evidence type="ECO:0000259" key="10">
    <source>
        <dbReference type="PROSITE" id="PS50109"/>
    </source>
</evidence>
<dbReference type="PANTHER" id="PTHR43047">
    <property type="entry name" value="TWO-COMPONENT HISTIDINE PROTEIN KINASE"/>
    <property type="match status" value="1"/>
</dbReference>
<feature type="domain" description="Response regulatory" evidence="11">
    <location>
        <begin position="827"/>
        <end position="944"/>
    </location>
</feature>
<dbReference type="SUPFAM" id="SSF55785">
    <property type="entry name" value="PYP-like sensor domain (PAS domain)"/>
    <property type="match status" value="2"/>
</dbReference>
<dbReference type="InterPro" id="IPR036097">
    <property type="entry name" value="HisK_dim/P_sf"/>
</dbReference>
<evidence type="ECO:0000259" key="12">
    <source>
        <dbReference type="PROSITE" id="PS50112"/>
    </source>
</evidence>
<dbReference type="GO" id="GO:0005524">
    <property type="term" value="F:ATP binding"/>
    <property type="evidence" value="ECO:0007669"/>
    <property type="project" value="UniProtKB-KW"/>
</dbReference>
<proteinExistence type="predicted"/>
<dbReference type="RefSeq" id="WP_233372803.1">
    <property type="nucleotide sequence ID" value="NZ_JAJTWU010000005.1"/>
</dbReference>
<dbReference type="InterPro" id="IPR005467">
    <property type="entry name" value="His_kinase_dom"/>
</dbReference>
<keyword evidence="9" id="KW-0812">Transmembrane</keyword>
<evidence type="ECO:0000256" key="7">
    <source>
        <dbReference type="SAM" id="Coils"/>
    </source>
</evidence>
<dbReference type="CDD" id="cd17546">
    <property type="entry name" value="REC_hyHK_CKI1_RcsC-like"/>
    <property type="match status" value="1"/>
</dbReference>
<dbReference type="Pfam" id="PF13426">
    <property type="entry name" value="PAS_9"/>
    <property type="match status" value="1"/>
</dbReference>
<feature type="modified residue" description="4-aspartylphosphate" evidence="6">
    <location>
        <position position="878"/>
    </location>
</feature>
<evidence type="ECO:0000256" key="3">
    <source>
        <dbReference type="ARBA" id="ARBA00022553"/>
    </source>
</evidence>
<dbReference type="InterPro" id="IPR003594">
    <property type="entry name" value="HATPase_dom"/>
</dbReference>
<dbReference type="SMART" id="SM00448">
    <property type="entry name" value="REC"/>
    <property type="match status" value="1"/>
</dbReference>
<dbReference type="InterPro" id="IPR036890">
    <property type="entry name" value="HATPase_C_sf"/>
</dbReference>
<feature type="domain" description="PAS" evidence="12">
    <location>
        <begin position="336"/>
        <end position="383"/>
    </location>
</feature>
<dbReference type="InterPro" id="IPR001789">
    <property type="entry name" value="Sig_transdc_resp-reg_receiver"/>
</dbReference>
<evidence type="ECO:0000259" key="13">
    <source>
        <dbReference type="PROSITE" id="PS50113"/>
    </source>
</evidence>
<feature type="region of interest" description="Disordered" evidence="8">
    <location>
        <begin position="1"/>
        <end position="28"/>
    </location>
</feature>
<dbReference type="SMART" id="SM00387">
    <property type="entry name" value="HATPase_c"/>
    <property type="match status" value="1"/>
</dbReference>
<feature type="domain" description="Histidine kinase" evidence="10">
    <location>
        <begin position="584"/>
        <end position="802"/>
    </location>
</feature>
<evidence type="ECO:0000256" key="4">
    <source>
        <dbReference type="ARBA" id="ARBA00022679"/>
    </source>
</evidence>
<dbReference type="InterPro" id="IPR011006">
    <property type="entry name" value="CheY-like_superfamily"/>
</dbReference>
<dbReference type="Pfam" id="PF02518">
    <property type="entry name" value="HATPase_c"/>
    <property type="match status" value="1"/>
</dbReference>
<keyword evidence="4" id="KW-0808">Transferase</keyword>
<evidence type="ECO:0000256" key="8">
    <source>
        <dbReference type="SAM" id="MobiDB-lite"/>
    </source>
</evidence>
<evidence type="ECO:0000256" key="2">
    <source>
        <dbReference type="ARBA" id="ARBA00012438"/>
    </source>
</evidence>
<comment type="catalytic activity">
    <reaction evidence="1">
        <text>ATP + protein L-histidine = ADP + protein N-phospho-L-histidine.</text>
        <dbReference type="EC" id="2.7.13.3"/>
    </reaction>
</comment>
<keyword evidence="5" id="KW-0418">Kinase</keyword>
<evidence type="ECO:0000256" key="9">
    <source>
        <dbReference type="SAM" id="Phobius"/>
    </source>
</evidence>
<keyword evidence="15" id="KW-1185">Reference proteome</keyword>
<evidence type="ECO:0000313" key="15">
    <source>
        <dbReference type="Proteomes" id="UP001200741"/>
    </source>
</evidence>
<dbReference type="SUPFAM" id="SSF55874">
    <property type="entry name" value="ATPase domain of HSP90 chaperone/DNA topoisomerase II/histidine kinase"/>
    <property type="match status" value="1"/>
</dbReference>
<dbReference type="Pfam" id="PF08448">
    <property type="entry name" value="PAS_4"/>
    <property type="match status" value="1"/>
</dbReference>
<evidence type="ECO:0000256" key="1">
    <source>
        <dbReference type="ARBA" id="ARBA00000085"/>
    </source>
</evidence>
<dbReference type="InterPro" id="IPR004358">
    <property type="entry name" value="Sig_transdc_His_kin-like_C"/>
</dbReference>
<evidence type="ECO:0000256" key="6">
    <source>
        <dbReference type="PROSITE-ProRule" id="PRU00169"/>
    </source>
</evidence>
<dbReference type="PROSITE" id="PS50113">
    <property type="entry name" value="PAC"/>
    <property type="match status" value="2"/>
</dbReference>
<dbReference type="PRINTS" id="PR00344">
    <property type="entry name" value="BCTRLSENSOR"/>
</dbReference>
<dbReference type="SUPFAM" id="SSF47384">
    <property type="entry name" value="Homodimeric domain of signal transducing histidine kinase"/>
    <property type="match status" value="1"/>
</dbReference>
<dbReference type="Pfam" id="PF00072">
    <property type="entry name" value="Response_reg"/>
    <property type="match status" value="1"/>
</dbReference>
<dbReference type="Gene3D" id="3.30.450.20">
    <property type="entry name" value="PAS domain"/>
    <property type="match status" value="3"/>
</dbReference>
<protein>
    <recommendedName>
        <fullName evidence="2">histidine kinase</fullName>
        <ecNumber evidence="2">2.7.13.3</ecNumber>
    </recommendedName>
</protein>
<dbReference type="PANTHER" id="PTHR43047:SF64">
    <property type="entry name" value="HISTIDINE KINASE CONTAINING CHEY-HOMOLOGOUS RECEIVER DOMAIN AND PAS DOMAIN-RELATED"/>
    <property type="match status" value="1"/>
</dbReference>
<dbReference type="PROSITE" id="PS50110">
    <property type="entry name" value="RESPONSE_REGULATORY"/>
    <property type="match status" value="1"/>
</dbReference>
<dbReference type="Pfam" id="PF00512">
    <property type="entry name" value="HisKA"/>
    <property type="match status" value="1"/>
</dbReference>
<evidence type="ECO:0000256" key="5">
    <source>
        <dbReference type="ARBA" id="ARBA00022777"/>
    </source>
</evidence>
<dbReference type="PROSITE" id="PS50112">
    <property type="entry name" value="PAS"/>
    <property type="match status" value="1"/>
</dbReference>
<keyword evidence="9" id="KW-0472">Membrane</keyword>
<feature type="transmembrane region" description="Helical" evidence="9">
    <location>
        <begin position="92"/>
        <end position="111"/>
    </location>
</feature>
<dbReference type="SMART" id="SM00086">
    <property type="entry name" value="PAC"/>
    <property type="match status" value="3"/>
</dbReference>
<accession>A0ABS8XSQ4</accession>
<keyword evidence="3 6" id="KW-0597">Phosphoprotein</keyword>
<sequence>MASRPTSPPAAAEGIGPPAPPAPRPRESPQQLASRMLVLVLACLGAALVVMAGFEFLAGHVTVLSGQRLVIGTGVLISAFVGFGLRRLGRPGLASVVALAVAILTLAFHTYQVGLGVHAQSLAVACLLVTLGGGLAGTRASLLLGALYAAVVITLGVLEAQGVIPGAAAPLRITLGDRFFGHALYLASALLAALLINRVLGVGLRKALDEEERLARLVQAAHNWAWEADDRFRLVWLSDEFEALSGHRREDFLRMGEPLGAVIVRDADYLALMEDVRAKRAYRDRVNGFRTTEGRLLWTLSSGEPIFNAEGLHTGWRGVSHNITGERLALQQHQRTASMLDRLLRASPDAICVARTEDGRIRFVNSGFCELLGRSRDELIDRTGHELGLWPDMSEARRLGEALAANGIVRDFRSAILVRGQWRDVLVSAATLDWDGEPAVMMVSRDITDRERARVEADAILDHASVGLALARGELFERVNRHWQDIFGSIEPKRADGRPGLPDPGTAEAFEHEFIRPDGRHITVRLHGQALPARLASHDEDEADRATLWVAEDVTEHRRQQRELQAAKQQAEAASHAKSAFLATMSHEIRTPLNGVLGLARLLAQVEADDPRRPKYLAHLVTAAESLNEIVSNVLDLSKIEAGHLELEKIEFDLHALAEASFEGCAALGRERGLDMQLELAPELPRLVVGDPVRVRQILANFLVNALKFTERGGVRLKLAQSAPNRVRLSVQDTGIGVPLDLQPRLFRPFAQADDSTTRRFGGTGLGLSICRELAARMSGHVGVASDGATGSTFWADLSLPTSLTIDDTATRRRLPPPQRHPLAGQRLLVAEDNPVNRLIITALLQRLGAEVVEAEDGEQAVAIARAEGRRLDGVLMDLHMPKIDGLKAAALLRADAATATLPIHAFTAAVLDQERQAALAAGMNGFITKPVVEAEVIRVLGRG</sequence>
<dbReference type="Gene3D" id="3.30.565.10">
    <property type="entry name" value="Histidine kinase-like ATPase, C-terminal domain"/>
    <property type="match status" value="1"/>
</dbReference>
<dbReference type="NCBIfam" id="TIGR00229">
    <property type="entry name" value="sensory_box"/>
    <property type="match status" value="1"/>
</dbReference>
<keyword evidence="9" id="KW-1133">Transmembrane helix</keyword>